<dbReference type="AlphaFoldDB" id="A0A0E9X6D0"/>
<reference evidence="1" key="2">
    <citation type="journal article" date="2015" name="Fish Shellfish Immunol.">
        <title>Early steps in the European eel (Anguilla anguilla)-Vibrio vulnificus interaction in the gills: Role of the RtxA13 toxin.</title>
        <authorList>
            <person name="Callol A."/>
            <person name="Pajuelo D."/>
            <person name="Ebbesson L."/>
            <person name="Teles M."/>
            <person name="MacKenzie S."/>
            <person name="Amaro C."/>
        </authorList>
    </citation>
    <scope>NUCLEOTIDE SEQUENCE</scope>
</reference>
<reference evidence="1" key="1">
    <citation type="submission" date="2014-11" db="EMBL/GenBank/DDBJ databases">
        <authorList>
            <person name="Amaro Gonzalez C."/>
        </authorList>
    </citation>
    <scope>NUCLEOTIDE SEQUENCE</scope>
</reference>
<accession>A0A0E9X6D0</accession>
<organism evidence="1">
    <name type="scientific">Anguilla anguilla</name>
    <name type="common">European freshwater eel</name>
    <name type="synonym">Muraena anguilla</name>
    <dbReference type="NCBI Taxonomy" id="7936"/>
    <lineage>
        <taxon>Eukaryota</taxon>
        <taxon>Metazoa</taxon>
        <taxon>Chordata</taxon>
        <taxon>Craniata</taxon>
        <taxon>Vertebrata</taxon>
        <taxon>Euteleostomi</taxon>
        <taxon>Actinopterygii</taxon>
        <taxon>Neopterygii</taxon>
        <taxon>Teleostei</taxon>
        <taxon>Anguilliformes</taxon>
        <taxon>Anguillidae</taxon>
        <taxon>Anguilla</taxon>
    </lineage>
</organism>
<proteinExistence type="predicted"/>
<sequence>MLWTESPRVSVTVCTISYAVCVIVSASHTQILSALRGSVIKLSFLQQCFFQSKHLQRLCANTVAPPWPPPLLKGNSINALDMDSVLNGVLQVFILKEQDLLRETMLAVPRLACIGNVVKGGGFKFGILWRLV</sequence>
<evidence type="ECO:0000313" key="1">
    <source>
        <dbReference type="EMBL" id="JAH97425.1"/>
    </source>
</evidence>
<name>A0A0E9X6D0_ANGAN</name>
<dbReference type="EMBL" id="GBXM01011152">
    <property type="protein sequence ID" value="JAH97425.1"/>
    <property type="molecule type" value="Transcribed_RNA"/>
</dbReference>
<protein>
    <submittedName>
        <fullName evidence="1">Uncharacterized protein</fullName>
    </submittedName>
</protein>